<feature type="transmembrane region" description="Helical" evidence="1">
    <location>
        <begin position="230"/>
        <end position="256"/>
    </location>
</feature>
<evidence type="ECO:0000256" key="1">
    <source>
        <dbReference type="SAM" id="Phobius"/>
    </source>
</evidence>
<dbReference type="EMBL" id="OU900099">
    <property type="protein sequence ID" value="CAG9863062.1"/>
    <property type="molecule type" value="Genomic_DNA"/>
</dbReference>
<keyword evidence="3" id="KW-1185">Reference proteome</keyword>
<dbReference type="Proteomes" id="UP001153712">
    <property type="component" value="Chromosome 6"/>
</dbReference>
<evidence type="ECO:0000313" key="3">
    <source>
        <dbReference type="Proteomes" id="UP001153712"/>
    </source>
</evidence>
<dbReference type="OrthoDB" id="6795959at2759"/>
<dbReference type="AlphaFoldDB" id="A0A9N9TYK5"/>
<keyword evidence="1" id="KW-1133">Transmembrane helix</keyword>
<dbReference type="Pfam" id="PF24664">
    <property type="entry name" value="Monjiviricetes_fusion"/>
    <property type="match status" value="1"/>
</dbReference>
<proteinExistence type="predicted"/>
<organism evidence="2 3">
    <name type="scientific">Phyllotreta striolata</name>
    <name type="common">Striped flea beetle</name>
    <name type="synonym">Crioceris striolata</name>
    <dbReference type="NCBI Taxonomy" id="444603"/>
    <lineage>
        <taxon>Eukaryota</taxon>
        <taxon>Metazoa</taxon>
        <taxon>Ecdysozoa</taxon>
        <taxon>Arthropoda</taxon>
        <taxon>Hexapoda</taxon>
        <taxon>Insecta</taxon>
        <taxon>Pterygota</taxon>
        <taxon>Neoptera</taxon>
        <taxon>Endopterygota</taxon>
        <taxon>Coleoptera</taxon>
        <taxon>Polyphaga</taxon>
        <taxon>Cucujiformia</taxon>
        <taxon>Chrysomeloidea</taxon>
        <taxon>Chrysomelidae</taxon>
        <taxon>Galerucinae</taxon>
        <taxon>Alticini</taxon>
        <taxon>Phyllotreta</taxon>
    </lineage>
</organism>
<keyword evidence="1" id="KW-0472">Membrane</keyword>
<gene>
    <name evidence="2" type="ORF">PHYEVI_LOCUS9363</name>
</gene>
<protein>
    <submittedName>
        <fullName evidence="2">Uncharacterized protein</fullName>
    </submittedName>
</protein>
<evidence type="ECO:0000313" key="2">
    <source>
        <dbReference type="EMBL" id="CAG9863062.1"/>
    </source>
</evidence>
<accession>A0A9N9TYK5</accession>
<sequence length="312" mass="36058">MESESCLEGSLQKKSYVVARLVDYGVNVNYLCQNNCLTGEPNRLVTGVFDHQKQKYFFDIPFANYSLYSAMASMKVYTRKGCKNILNGVVVLPDKKTCHCSNNLCYDSKLKALVYWNCFDSCIQKDFSVLYSGIVEDWTSEFGLRFINFVDNGTNVVMQLLEQKELCNTIVWTTNLENIYVYESDAIVEYLQENQSLYLNLSHLNYTFCERESKYLKGLERLFDSDKGTIIVLLLLILLLLSIIKSCWGIFTNIFLLKKFHNLSSKELILRSFSQNLTHQKVFFHNANKNNKSRLIIEPENQNLCANAVNEI</sequence>
<name>A0A9N9TYK5_PHYSR</name>
<reference evidence="2" key="1">
    <citation type="submission" date="2022-01" db="EMBL/GenBank/DDBJ databases">
        <authorList>
            <person name="King R."/>
        </authorList>
    </citation>
    <scope>NUCLEOTIDE SEQUENCE</scope>
</reference>
<keyword evidence="1" id="KW-0812">Transmembrane</keyword>